<evidence type="ECO:0000256" key="3">
    <source>
        <dbReference type="ARBA" id="ARBA00022723"/>
    </source>
</evidence>
<dbReference type="InterPro" id="IPR011032">
    <property type="entry name" value="GroES-like_sf"/>
</dbReference>
<dbReference type="GO" id="GO:0050572">
    <property type="term" value="F:L-idonate 5-dehydrogenase [NAD(P)+] activity"/>
    <property type="evidence" value="ECO:0007669"/>
    <property type="project" value="UniProtKB-EC"/>
</dbReference>
<dbReference type="CDD" id="cd08232">
    <property type="entry name" value="idonate-5-DH"/>
    <property type="match status" value="1"/>
</dbReference>
<keyword evidence="3 6" id="KW-0479">Metal-binding</keyword>
<evidence type="ECO:0000313" key="8">
    <source>
        <dbReference type="EMBL" id="SBV90769.1"/>
    </source>
</evidence>
<protein>
    <submittedName>
        <fullName evidence="8">L-idonate 5-dehydrogenase</fullName>
        <ecNumber evidence="8">1.1.1.264</ecNumber>
    </submittedName>
</protein>
<dbReference type="PANTHER" id="PTHR43161">
    <property type="entry name" value="SORBITOL DEHYDROGENASE"/>
    <property type="match status" value="1"/>
</dbReference>
<dbReference type="InterPro" id="IPR036291">
    <property type="entry name" value="NAD(P)-bd_dom_sf"/>
</dbReference>
<keyword evidence="4 6" id="KW-0862">Zinc</keyword>
<dbReference type="SMART" id="SM00829">
    <property type="entry name" value="PKS_ER"/>
    <property type="match status" value="1"/>
</dbReference>
<dbReference type="Gene3D" id="3.40.50.720">
    <property type="entry name" value="NAD(P)-binding Rossmann-like Domain"/>
    <property type="match status" value="1"/>
</dbReference>
<evidence type="ECO:0000256" key="2">
    <source>
        <dbReference type="ARBA" id="ARBA00008072"/>
    </source>
</evidence>
<gene>
    <name evidence="8" type="primary">idnD</name>
    <name evidence="8" type="ORF">KL86APRO_10042</name>
</gene>
<sequence>MKALVIYPPHDLRLEEVETQPLGAAQLRVRIRAGGICGSDLHYYQHGGFGTVRVREPMVLGHEVSGVVAEVGGEAAGFAPGDRVAVSPSRPCGACRYCRAGLPNHCLNMRFYGSAAPTPHVGGAFRQEIVVEAWQAHKVSDAVSDGEAAMSEPLSVALHAVGRAGQLLGKRVLVTGCGPIGALICIAARRAGALDVVVTDIADEALAGAHRVGVDRTINTAKDPGALAAYGEGKGSFDVMFEASGSEKALKSAIDVVRPRGVIVQVGNSGAEMTLPVNLITAKEIDLRGSYRFHEEFAQAVDYLNRGLIDVRPLITASFPFAEFKAAFALAGDRSRAMKVQLTFS</sequence>
<dbReference type="InterPro" id="IPR020843">
    <property type="entry name" value="ER"/>
</dbReference>
<accession>A0A212IUE8</accession>
<proteinExistence type="inferred from homology"/>
<comment type="similarity">
    <text evidence="2 6">Belongs to the zinc-containing alcohol dehydrogenase family.</text>
</comment>
<evidence type="ECO:0000259" key="7">
    <source>
        <dbReference type="SMART" id="SM00829"/>
    </source>
</evidence>
<evidence type="ECO:0000256" key="5">
    <source>
        <dbReference type="ARBA" id="ARBA00023002"/>
    </source>
</evidence>
<keyword evidence="5 8" id="KW-0560">Oxidoreductase</keyword>
<dbReference type="SUPFAM" id="SSF50129">
    <property type="entry name" value="GroES-like"/>
    <property type="match status" value="1"/>
</dbReference>
<dbReference type="EC" id="1.1.1.264" evidence="8"/>
<reference evidence="8" key="1">
    <citation type="submission" date="2016-04" db="EMBL/GenBank/DDBJ databases">
        <authorList>
            <person name="Evans L.H."/>
            <person name="Alamgir A."/>
            <person name="Owens N."/>
            <person name="Weber N.D."/>
            <person name="Virtaneva K."/>
            <person name="Barbian K."/>
            <person name="Babar A."/>
            <person name="Rosenke K."/>
        </authorList>
    </citation>
    <scope>NUCLEOTIDE SEQUENCE</scope>
    <source>
        <strain evidence="8">86</strain>
    </source>
</reference>
<organism evidence="8">
    <name type="scientific">uncultured Alphaproteobacteria bacterium</name>
    <dbReference type="NCBI Taxonomy" id="91750"/>
    <lineage>
        <taxon>Bacteria</taxon>
        <taxon>Pseudomonadati</taxon>
        <taxon>Pseudomonadota</taxon>
        <taxon>Alphaproteobacteria</taxon>
        <taxon>environmental samples</taxon>
    </lineage>
</organism>
<dbReference type="InterPro" id="IPR013149">
    <property type="entry name" value="ADH-like_C"/>
</dbReference>
<dbReference type="PANTHER" id="PTHR43161:SF9">
    <property type="entry name" value="SORBITOL DEHYDROGENASE"/>
    <property type="match status" value="1"/>
</dbReference>
<evidence type="ECO:0000256" key="4">
    <source>
        <dbReference type="ARBA" id="ARBA00022833"/>
    </source>
</evidence>
<dbReference type="Gene3D" id="3.90.180.10">
    <property type="entry name" value="Medium-chain alcohol dehydrogenases, catalytic domain"/>
    <property type="match status" value="1"/>
</dbReference>
<dbReference type="InterPro" id="IPR013154">
    <property type="entry name" value="ADH-like_N"/>
</dbReference>
<dbReference type="InterPro" id="IPR002328">
    <property type="entry name" value="ADH_Zn_CS"/>
</dbReference>
<dbReference type="Pfam" id="PF08240">
    <property type="entry name" value="ADH_N"/>
    <property type="match status" value="1"/>
</dbReference>
<evidence type="ECO:0000256" key="6">
    <source>
        <dbReference type="RuleBase" id="RU361277"/>
    </source>
</evidence>
<name>A0A212IUE8_9PROT</name>
<dbReference type="Pfam" id="PF00107">
    <property type="entry name" value="ADH_zinc_N"/>
    <property type="match status" value="1"/>
</dbReference>
<dbReference type="EMBL" id="FLUO01000001">
    <property type="protein sequence ID" value="SBV90769.1"/>
    <property type="molecule type" value="Genomic_DNA"/>
</dbReference>
<comment type="cofactor">
    <cofactor evidence="1 6">
        <name>Zn(2+)</name>
        <dbReference type="ChEBI" id="CHEBI:29105"/>
    </cofactor>
</comment>
<dbReference type="PROSITE" id="PS00059">
    <property type="entry name" value="ADH_ZINC"/>
    <property type="match status" value="1"/>
</dbReference>
<dbReference type="GO" id="GO:0008270">
    <property type="term" value="F:zinc ion binding"/>
    <property type="evidence" value="ECO:0007669"/>
    <property type="project" value="InterPro"/>
</dbReference>
<dbReference type="AlphaFoldDB" id="A0A212IUE8"/>
<dbReference type="SUPFAM" id="SSF51735">
    <property type="entry name" value="NAD(P)-binding Rossmann-fold domains"/>
    <property type="match status" value="1"/>
</dbReference>
<feature type="domain" description="Enoyl reductase (ER)" evidence="7">
    <location>
        <begin position="9"/>
        <end position="342"/>
    </location>
</feature>
<evidence type="ECO:0000256" key="1">
    <source>
        <dbReference type="ARBA" id="ARBA00001947"/>
    </source>
</evidence>